<keyword evidence="2" id="KW-1185">Reference proteome</keyword>
<evidence type="ECO:0000313" key="2">
    <source>
        <dbReference type="Proteomes" id="UP000613512"/>
    </source>
</evidence>
<sequence length="160" mass="19144">MYSWRVTKYDPLNRDVDGNYLNHEEWTEFSDVGTKVSIEEYLKTEQNYINAISSFMDEIGLDRVYVIALEQWSDEVRNQHDKEFLSKIWIEKAVNIQEVRELAKLTLRNAIWCKLGYKKQFFVHFGYDYYMYIGADRECMKAIDAVLQSGLFVERFESPY</sequence>
<organism evidence="1 2">
    <name type="scientific">Ornithinibacillus halotolerans</name>
    <dbReference type="NCBI Taxonomy" id="1274357"/>
    <lineage>
        <taxon>Bacteria</taxon>
        <taxon>Bacillati</taxon>
        <taxon>Bacillota</taxon>
        <taxon>Bacilli</taxon>
        <taxon>Bacillales</taxon>
        <taxon>Bacillaceae</taxon>
        <taxon>Ornithinibacillus</taxon>
    </lineage>
</organism>
<name>A0A916RZ88_9BACI</name>
<comment type="caution">
    <text evidence="1">The sequence shown here is derived from an EMBL/GenBank/DDBJ whole genome shotgun (WGS) entry which is preliminary data.</text>
</comment>
<protein>
    <submittedName>
        <fullName evidence="1">Uncharacterized protein</fullName>
    </submittedName>
</protein>
<dbReference type="RefSeq" id="WP_047184052.1">
    <property type="nucleotide sequence ID" value="NZ_BMEY01000008.1"/>
</dbReference>
<gene>
    <name evidence="1" type="ORF">GCM10008025_18140</name>
</gene>
<dbReference type="EMBL" id="BMEY01000008">
    <property type="protein sequence ID" value="GGA74791.1"/>
    <property type="molecule type" value="Genomic_DNA"/>
</dbReference>
<proteinExistence type="predicted"/>
<accession>A0A916RZ88</accession>
<dbReference type="AlphaFoldDB" id="A0A916RZ88"/>
<evidence type="ECO:0000313" key="1">
    <source>
        <dbReference type="EMBL" id="GGA74791.1"/>
    </source>
</evidence>
<dbReference type="Proteomes" id="UP000613512">
    <property type="component" value="Unassembled WGS sequence"/>
</dbReference>
<reference evidence="1" key="2">
    <citation type="submission" date="2020-09" db="EMBL/GenBank/DDBJ databases">
        <authorList>
            <person name="Sun Q."/>
            <person name="Zhou Y."/>
        </authorList>
    </citation>
    <scope>NUCLEOTIDE SEQUENCE</scope>
    <source>
        <strain evidence="1">CGMCC 1.12408</strain>
    </source>
</reference>
<reference evidence="1" key="1">
    <citation type="journal article" date="2014" name="Int. J. Syst. Evol. Microbiol.">
        <title>Complete genome sequence of Corynebacterium casei LMG S-19264T (=DSM 44701T), isolated from a smear-ripened cheese.</title>
        <authorList>
            <consortium name="US DOE Joint Genome Institute (JGI-PGF)"/>
            <person name="Walter F."/>
            <person name="Albersmeier A."/>
            <person name="Kalinowski J."/>
            <person name="Ruckert C."/>
        </authorList>
    </citation>
    <scope>NUCLEOTIDE SEQUENCE</scope>
    <source>
        <strain evidence="1">CGMCC 1.12408</strain>
    </source>
</reference>